<dbReference type="AlphaFoldDB" id="A0A1G7E1Y6"/>
<dbReference type="GO" id="GO:0035243">
    <property type="term" value="F:protein-arginine omega-N symmetric methyltransferase activity"/>
    <property type="evidence" value="ECO:0007669"/>
    <property type="project" value="TreeGrafter"/>
</dbReference>
<sequence length="360" mass="37823">MTKAFEDRLRGRIAAEGPLPVETVMAEANAAYYARGTAIGAAGDFITAPEISQVFGEICGLWMAVVWQMVGMPRPLTLVECGPGRGTLMADALRALAPVPAFRAALEVHLVETSAALRETQRAALGDAVTAWHDALDTLPERPLFLIGNEFLDALPVRQYVRVDDGWHLRRVGLAEDGRFVFVVGEAVTADDLDPRVRAGAPDGAIAEVCPSARAFVTDVAQRVVASGGAALLIDYGHAVAAGGETLQAVSRHQYRSPLEGLGTVDLTAHVDFQALDEATRSVGARTHGPVEQGAWLRALGAEARAAALCRNATPGQADAVRAAVRRLVDPTEMGSLFRVFAVTGSGAGPLPGFEGGLSS</sequence>
<accession>A0A1G7E1Y6</accession>
<evidence type="ECO:0000313" key="4">
    <source>
        <dbReference type="Proteomes" id="UP000199412"/>
    </source>
</evidence>
<dbReference type="STRING" id="69960.SAMN05421720_108133"/>
<evidence type="ECO:0000256" key="1">
    <source>
        <dbReference type="ARBA" id="ARBA00022603"/>
    </source>
</evidence>
<dbReference type="InterPro" id="IPR003788">
    <property type="entry name" value="NDUFAF7"/>
</dbReference>
<dbReference type="RefSeq" id="WP_092786525.1">
    <property type="nucleotide sequence ID" value="NZ_FNAP01000008.1"/>
</dbReference>
<dbReference type="Pfam" id="PF02636">
    <property type="entry name" value="Methyltransf_28"/>
    <property type="match status" value="1"/>
</dbReference>
<keyword evidence="1" id="KW-0489">Methyltransferase</keyword>
<dbReference type="SUPFAM" id="SSF53335">
    <property type="entry name" value="S-adenosyl-L-methionine-dependent methyltransferases"/>
    <property type="match status" value="1"/>
</dbReference>
<dbReference type="InterPro" id="IPR029063">
    <property type="entry name" value="SAM-dependent_MTases_sf"/>
</dbReference>
<gene>
    <name evidence="3" type="ORF">SAMN05421720_108133</name>
</gene>
<dbReference type="PANTHER" id="PTHR12049:SF7">
    <property type="entry name" value="PROTEIN ARGININE METHYLTRANSFERASE NDUFAF7, MITOCHONDRIAL"/>
    <property type="match status" value="1"/>
</dbReference>
<reference evidence="3 4" key="1">
    <citation type="submission" date="2016-10" db="EMBL/GenBank/DDBJ databases">
        <authorList>
            <person name="de Groot N.N."/>
        </authorList>
    </citation>
    <scope>NUCLEOTIDE SEQUENCE [LARGE SCALE GENOMIC DNA]</scope>
    <source>
        <strain evidence="3 4">ATCC 700224</strain>
    </source>
</reference>
<evidence type="ECO:0000256" key="2">
    <source>
        <dbReference type="ARBA" id="ARBA00022679"/>
    </source>
</evidence>
<keyword evidence="2" id="KW-0808">Transferase</keyword>
<dbReference type="Gene3D" id="3.40.50.12710">
    <property type="match status" value="1"/>
</dbReference>
<keyword evidence="4" id="KW-1185">Reference proteome</keyword>
<keyword evidence="3" id="KW-0830">Ubiquinone</keyword>
<proteinExistence type="predicted"/>
<dbReference type="GO" id="GO:0032259">
    <property type="term" value="P:methylation"/>
    <property type="evidence" value="ECO:0007669"/>
    <property type="project" value="UniProtKB-KW"/>
</dbReference>
<dbReference type="PANTHER" id="PTHR12049">
    <property type="entry name" value="PROTEIN ARGININE METHYLTRANSFERASE NDUFAF7, MITOCHONDRIAL"/>
    <property type="match status" value="1"/>
</dbReference>
<protein>
    <submittedName>
        <fullName evidence="3">NADH dehydrogenase [ubiquinone] 1 alpha subcomplex assembly factor 7</fullName>
    </submittedName>
</protein>
<evidence type="ECO:0000313" key="3">
    <source>
        <dbReference type="EMBL" id="SDE57632.1"/>
    </source>
</evidence>
<name>A0A1G7E1Y6_9PROT</name>
<dbReference type="OrthoDB" id="9794208at2"/>
<dbReference type="EMBL" id="FNAP01000008">
    <property type="protein sequence ID" value="SDE57632.1"/>
    <property type="molecule type" value="Genomic_DNA"/>
</dbReference>
<organism evidence="3 4">
    <name type="scientific">Rhodospira trueperi</name>
    <dbReference type="NCBI Taxonomy" id="69960"/>
    <lineage>
        <taxon>Bacteria</taxon>
        <taxon>Pseudomonadati</taxon>
        <taxon>Pseudomonadota</taxon>
        <taxon>Alphaproteobacteria</taxon>
        <taxon>Rhodospirillales</taxon>
        <taxon>Rhodospirillaceae</taxon>
        <taxon>Rhodospira</taxon>
    </lineage>
</organism>
<dbReference type="InterPro" id="IPR038375">
    <property type="entry name" value="NDUFAF7_sf"/>
</dbReference>
<dbReference type="Proteomes" id="UP000199412">
    <property type="component" value="Unassembled WGS sequence"/>
</dbReference>